<dbReference type="PANTHER" id="PTHR32305:SF15">
    <property type="entry name" value="PROTEIN RHSA-RELATED"/>
    <property type="match status" value="1"/>
</dbReference>
<evidence type="ECO:0000313" key="1">
    <source>
        <dbReference type="EMBL" id="MBK1835288.1"/>
    </source>
</evidence>
<protein>
    <submittedName>
        <fullName evidence="1">RHS repeat-associated core domain-containing protein</fullName>
    </submittedName>
</protein>
<dbReference type="Pfam" id="PF05593">
    <property type="entry name" value="RHS_repeat"/>
    <property type="match status" value="1"/>
</dbReference>
<dbReference type="PRINTS" id="PR00394">
    <property type="entry name" value="RHSPROTEIN"/>
</dbReference>
<organism evidence="1 2">
    <name type="scientific">Roseibacillus ishigakijimensis</name>
    <dbReference type="NCBI Taxonomy" id="454146"/>
    <lineage>
        <taxon>Bacteria</taxon>
        <taxon>Pseudomonadati</taxon>
        <taxon>Verrucomicrobiota</taxon>
        <taxon>Verrucomicrobiia</taxon>
        <taxon>Verrucomicrobiales</taxon>
        <taxon>Verrucomicrobiaceae</taxon>
        <taxon>Roseibacillus</taxon>
    </lineage>
</organism>
<gene>
    <name evidence="1" type="ORF">JIN78_14560</name>
</gene>
<dbReference type="InterPro" id="IPR031325">
    <property type="entry name" value="RHS_repeat"/>
</dbReference>
<dbReference type="Proteomes" id="UP000604083">
    <property type="component" value="Unassembled WGS sequence"/>
</dbReference>
<proteinExistence type="predicted"/>
<reference evidence="1" key="1">
    <citation type="submission" date="2021-01" db="EMBL/GenBank/DDBJ databases">
        <title>Modified the classification status of verrucomicrobia.</title>
        <authorList>
            <person name="Feng X."/>
        </authorList>
    </citation>
    <scope>NUCLEOTIDE SEQUENCE</scope>
    <source>
        <strain evidence="1">KCTC 12986</strain>
    </source>
</reference>
<evidence type="ECO:0000313" key="2">
    <source>
        <dbReference type="Proteomes" id="UP000604083"/>
    </source>
</evidence>
<dbReference type="EMBL" id="JAENIO010000047">
    <property type="protein sequence ID" value="MBK1835288.1"/>
    <property type="molecule type" value="Genomic_DNA"/>
</dbReference>
<dbReference type="AlphaFoldDB" id="A0A934RTS6"/>
<comment type="caution">
    <text evidence="1">The sequence shown here is derived from an EMBL/GenBank/DDBJ whole genome shotgun (WGS) entry which is preliminary data.</text>
</comment>
<dbReference type="NCBIfam" id="TIGR03696">
    <property type="entry name" value="Rhs_assc_core"/>
    <property type="match status" value="1"/>
</dbReference>
<dbReference type="InterPro" id="IPR022385">
    <property type="entry name" value="Rhs_assc_core"/>
</dbReference>
<name>A0A934RTS6_9BACT</name>
<dbReference type="PANTHER" id="PTHR32305">
    <property type="match status" value="1"/>
</dbReference>
<accession>A0A934RTS6</accession>
<dbReference type="InterPro" id="IPR050708">
    <property type="entry name" value="T6SS_VgrG/RHS"/>
</dbReference>
<feature type="non-terminal residue" evidence="1">
    <location>
        <position position="700"/>
    </location>
</feature>
<dbReference type="NCBIfam" id="TIGR01643">
    <property type="entry name" value="YD_repeat_2x"/>
    <property type="match status" value="1"/>
</dbReference>
<dbReference type="InterPro" id="IPR006530">
    <property type="entry name" value="YD"/>
</dbReference>
<dbReference type="Gene3D" id="2.180.10.10">
    <property type="entry name" value="RHS repeat-associated core"/>
    <property type="match status" value="2"/>
</dbReference>
<sequence length="700" mass="77437">MDGLLQESKSYDNSSPANLIASVSYTYDLLGRVSSMTDSRVGTSTMGDYLDNGSLVSMTDSAGHTTSYQYDALGRRIKVDAPDTSSGGVTHDNITHTAYYPSGQVKAQWGDQTYPRWYDYDGQNRLKYLHTYTEAPTLDPDALPAVAPAGHSQTTTWTYDSQRGWLLKKRDAEDKGVDYSYTDGGRLLTRTWDRGVVTTYGYTDGQLTSVSYDNENNGYTTPDLDYTYDEFGRLETVERDGVLHAQYDYYSATQRVEEEHLNQDISLPRTLTRNYDEYHRPQSIQLGSDHKVGYDYDTGGRLNRVWHNPTLSSGVPQGSADFTYTYEDDSYSLIAEVAGPVHTVTNTWESDRNVLDTKANVKNAGSSLVSEYDYTVNAIGQRTGVTHSGSAFSGTPTLAWEYDALGQVIKADHSSVAQDRAYQYDAIGNRLASEISQTQISDPPQATTTTYTPDDLNQYTTVVQQGLSVSPVYDDDGNATAYPMPKSIGSLASLTWDAENRLISVQMPNGGARIDYDYDYLGRRIKRSEVSSGMTTSTYYTYDGWNCVAEYSQLFSNPPVLAKTYLWGLDVSGSLQGAGGVGGLLAQNGISGGSVSATHYPTYDGNGNVSEYLDETGAVSEHNEYDPFGNLTTGGTVSNFTYRFSTKPQDPATGLYYYGYRYYDPVTGRWPSRDPIEERGGENLYGFVYNDCNGWIDRLG</sequence>
<keyword evidence="2" id="KW-1185">Reference proteome</keyword>